<evidence type="ECO:0000256" key="2">
    <source>
        <dbReference type="ARBA" id="ARBA00004496"/>
    </source>
</evidence>
<dbReference type="Proteomes" id="UP000799118">
    <property type="component" value="Unassembled WGS sequence"/>
</dbReference>
<dbReference type="InterPro" id="IPR041677">
    <property type="entry name" value="DNA2/NAM7_AAA_11"/>
</dbReference>
<comment type="subcellular location">
    <subcellularLocation>
        <location evidence="2">Cytoplasm</location>
    </subcellularLocation>
    <subcellularLocation>
        <location evidence="1">Nucleus</location>
    </subcellularLocation>
</comment>
<dbReference type="Pfam" id="PF13086">
    <property type="entry name" value="AAA_11"/>
    <property type="match status" value="1"/>
</dbReference>
<dbReference type="GO" id="GO:0003723">
    <property type="term" value="F:RNA binding"/>
    <property type="evidence" value="ECO:0007669"/>
    <property type="project" value="InterPro"/>
</dbReference>
<keyword evidence="5" id="KW-0539">Nucleus</keyword>
<gene>
    <name evidence="8" type="ORF">BT96DRAFT_1000160</name>
</gene>
<dbReference type="Gene3D" id="2.40.30.270">
    <property type="match status" value="1"/>
</dbReference>
<dbReference type="OrthoDB" id="3262895at2759"/>
<evidence type="ECO:0000259" key="7">
    <source>
        <dbReference type="Pfam" id="PF21138"/>
    </source>
</evidence>
<protein>
    <recommendedName>
        <fullName evidence="3">DNA helicase</fullName>
        <ecNumber evidence="3">3.6.4.12</ecNumber>
    </recommendedName>
</protein>
<evidence type="ECO:0000256" key="4">
    <source>
        <dbReference type="ARBA" id="ARBA00022490"/>
    </source>
</evidence>
<dbReference type="EMBL" id="ML769591">
    <property type="protein sequence ID" value="KAE9392608.1"/>
    <property type="molecule type" value="Genomic_DNA"/>
</dbReference>
<evidence type="ECO:0000313" key="9">
    <source>
        <dbReference type="Proteomes" id="UP000799118"/>
    </source>
</evidence>
<evidence type="ECO:0000259" key="6">
    <source>
        <dbReference type="Pfam" id="PF13086"/>
    </source>
</evidence>
<evidence type="ECO:0000256" key="5">
    <source>
        <dbReference type="ARBA" id="ARBA00023242"/>
    </source>
</evidence>
<evidence type="ECO:0000256" key="3">
    <source>
        <dbReference type="ARBA" id="ARBA00012551"/>
    </source>
</evidence>
<dbReference type="AlphaFoldDB" id="A0A6A4H4L0"/>
<dbReference type="Gene3D" id="3.40.50.300">
    <property type="entry name" value="P-loop containing nucleotide triphosphate hydrolases"/>
    <property type="match status" value="1"/>
</dbReference>
<dbReference type="PANTHER" id="PTHR43788">
    <property type="entry name" value="DNA2/NAM7 HELICASE FAMILY MEMBER"/>
    <property type="match status" value="1"/>
</dbReference>
<dbReference type="InterPro" id="IPR050534">
    <property type="entry name" value="Coronavir_polyprotein_1ab"/>
</dbReference>
<dbReference type="InterPro" id="IPR027417">
    <property type="entry name" value="P-loop_NTPase"/>
</dbReference>
<name>A0A6A4H4L0_9AGAR</name>
<dbReference type="GO" id="GO:0043139">
    <property type="term" value="F:5'-3' DNA helicase activity"/>
    <property type="evidence" value="ECO:0007669"/>
    <property type="project" value="TreeGrafter"/>
</dbReference>
<dbReference type="PANTHER" id="PTHR43788:SF8">
    <property type="entry name" value="DNA-BINDING PROTEIN SMUBP-2"/>
    <property type="match status" value="1"/>
</dbReference>
<dbReference type="GO" id="GO:0005634">
    <property type="term" value="C:nucleus"/>
    <property type="evidence" value="ECO:0007669"/>
    <property type="project" value="UniProtKB-SubCell"/>
</dbReference>
<dbReference type="Pfam" id="PF21138">
    <property type="entry name" value="SMUBP-2_HCS1_1B"/>
    <property type="match status" value="1"/>
</dbReference>
<dbReference type="EC" id="3.6.4.12" evidence="3"/>
<evidence type="ECO:0000256" key="1">
    <source>
        <dbReference type="ARBA" id="ARBA00004123"/>
    </source>
</evidence>
<accession>A0A6A4H4L0</accession>
<keyword evidence="9" id="KW-1185">Reference proteome</keyword>
<keyword evidence="4" id="KW-0963">Cytoplasm</keyword>
<dbReference type="GO" id="GO:0005737">
    <property type="term" value="C:cytoplasm"/>
    <property type="evidence" value="ECO:0007669"/>
    <property type="project" value="UniProtKB-SubCell"/>
</dbReference>
<organism evidence="8 9">
    <name type="scientific">Gymnopus androsaceus JB14</name>
    <dbReference type="NCBI Taxonomy" id="1447944"/>
    <lineage>
        <taxon>Eukaryota</taxon>
        <taxon>Fungi</taxon>
        <taxon>Dikarya</taxon>
        <taxon>Basidiomycota</taxon>
        <taxon>Agaricomycotina</taxon>
        <taxon>Agaricomycetes</taxon>
        <taxon>Agaricomycetidae</taxon>
        <taxon>Agaricales</taxon>
        <taxon>Marasmiineae</taxon>
        <taxon>Omphalotaceae</taxon>
        <taxon>Gymnopus</taxon>
    </lineage>
</organism>
<dbReference type="SUPFAM" id="SSF52540">
    <property type="entry name" value="P-loop containing nucleoside triphosphate hydrolases"/>
    <property type="match status" value="1"/>
</dbReference>
<proteinExistence type="predicted"/>
<feature type="domain" description="DNA2/NAM7 helicase helicase" evidence="6">
    <location>
        <begin position="152"/>
        <end position="205"/>
    </location>
</feature>
<sequence length="216" mass="24287">MTSSDSQLSAFIDRKNELLAREWVAEIERSILLLSNRSPKLLEQKGLALLGLGIRGVKIGLGGKTLVELERPSAYHTNPIFFPHMYTERDLARIEVNVTAKTKKQHHDITASTAEGVVYKVSDTRVVIVVDSEDEHHVLRRDAQYQLKRRLKSAYIHEPPVTGKTHTLIEIIRQLTSSSYGSPKRILVCGTSNLSVDNILERLFALPASHKSSRLK</sequence>
<evidence type="ECO:0000313" key="8">
    <source>
        <dbReference type="EMBL" id="KAE9392608.1"/>
    </source>
</evidence>
<dbReference type="InterPro" id="IPR048761">
    <property type="entry name" value="SMUBP-2_HCS1_1B"/>
</dbReference>
<feature type="domain" description="Helicase SMUBP-2/HCS1 1B" evidence="7">
    <location>
        <begin position="14"/>
        <end position="147"/>
    </location>
</feature>
<reference evidence="8" key="1">
    <citation type="journal article" date="2019" name="Environ. Microbiol.">
        <title>Fungal ecological strategies reflected in gene transcription - a case study of two litter decomposers.</title>
        <authorList>
            <person name="Barbi F."/>
            <person name="Kohler A."/>
            <person name="Barry K."/>
            <person name="Baskaran P."/>
            <person name="Daum C."/>
            <person name="Fauchery L."/>
            <person name="Ihrmark K."/>
            <person name="Kuo A."/>
            <person name="LaButti K."/>
            <person name="Lipzen A."/>
            <person name="Morin E."/>
            <person name="Grigoriev I.V."/>
            <person name="Henrissat B."/>
            <person name="Lindahl B."/>
            <person name="Martin F."/>
        </authorList>
    </citation>
    <scope>NUCLEOTIDE SEQUENCE</scope>
    <source>
        <strain evidence="8">JB14</strain>
    </source>
</reference>